<dbReference type="PANTHER" id="PTHR30250">
    <property type="entry name" value="PST FAMILY PREDICTED COLANIC ACID TRANSPORTER"/>
    <property type="match status" value="1"/>
</dbReference>
<reference evidence="7" key="1">
    <citation type="submission" date="2016-11" db="EMBL/GenBank/DDBJ databases">
        <title>Draft Genome Sequence of Marinobacter hydrocarbonoclasticus strain STW2, a polyaromatic aromatic hydrocarbon degrading and denitrifying bacterium from rhizosphere of Seagrass Enhalus acodoides.</title>
        <authorList>
            <person name="Ling J."/>
            <person name="Dong J."/>
        </authorList>
    </citation>
    <scope>NUCLEOTIDE SEQUENCE [LARGE SCALE GENOMIC DNA]</scope>
    <source>
        <strain evidence="7">STW2</strain>
    </source>
</reference>
<evidence type="ECO:0000256" key="4">
    <source>
        <dbReference type="ARBA" id="ARBA00022989"/>
    </source>
</evidence>
<proteinExistence type="predicted"/>
<feature type="transmembrane region" description="Helical" evidence="6">
    <location>
        <begin position="138"/>
        <end position="158"/>
    </location>
</feature>
<dbReference type="Pfam" id="PF01943">
    <property type="entry name" value="Polysacc_synt"/>
    <property type="match status" value="1"/>
</dbReference>
<dbReference type="Proteomes" id="UP000183986">
    <property type="component" value="Unassembled WGS sequence"/>
</dbReference>
<keyword evidence="8" id="KW-1185">Reference proteome</keyword>
<comment type="caution">
    <text evidence="7">The sequence shown here is derived from an EMBL/GenBank/DDBJ whole genome shotgun (WGS) entry which is preliminary data.</text>
</comment>
<evidence type="ECO:0000313" key="8">
    <source>
        <dbReference type="Proteomes" id="UP000183986"/>
    </source>
</evidence>
<dbReference type="EMBL" id="MPKY01000001">
    <property type="protein sequence ID" value="OJS99870.1"/>
    <property type="molecule type" value="Genomic_DNA"/>
</dbReference>
<dbReference type="InterPro" id="IPR050833">
    <property type="entry name" value="Poly_Biosynth_Transport"/>
</dbReference>
<keyword evidence="3 6" id="KW-0812">Transmembrane</keyword>
<evidence type="ECO:0000256" key="2">
    <source>
        <dbReference type="ARBA" id="ARBA00022475"/>
    </source>
</evidence>
<evidence type="ECO:0000256" key="5">
    <source>
        <dbReference type="ARBA" id="ARBA00023136"/>
    </source>
</evidence>
<feature type="transmembrane region" description="Helical" evidence="6">
    <location>
        <begin position="107"/>
        <end position="131"/>
    </location>
</feature>
<evidence type="ECO:0000256" key="1">
    <source>
        <dbReference type="ARBA" id="ARBA00004651"/>
    </source>
</evidence>
<keyword evidence="2" id="KW-1003">Cell membrane</keyword>
<feature type="transmembrane region" description="Helical" evidence="6">
    <location>
        <begin position="164"/>
        <end position="186"/>
    </location>
</feature>
<dbReference type="GO" id="GO:0005886">
    <property type="term" value="C:plasma membrane"/>
    <property type="evidence" value="ECO:0007669"/>
    <property type="project" value="UniProtKB-SubCell"/>
</dbReference>
<feature type="transmembrane region" description="Helical" evidence="6">
    <location>
        <begin position="344"/>
        <end position="373"/>
    </location>
</feature>
<feature type="transmembrane region" description="Helical" evidence="6">
    <location>
        <begin position="284"/>
        <end position="304"/>
    </location>
</feature>
<name>A0A1M2UX60_MARNT</name>
<organism evidence="7 8">
    <name type="scientific">Marinobacter nauticus</name>
    <name type="common">Marinobacter hydrocarbonoclasticus</name>
    <name type="synonym">Marinobacter aquaeolei</name>
    <dbReference type="NCBI Taxonomy" id="2743"/>
    <lineage>
        <taxon>Bacteria</taxon>
        <taxon>Pseudomonadati</taxon>
        <taxon>Pseudomonadota</taxon>
        <taxon>Gammaproteobacteria</taxon>
        <taxon>Pseudomonadales</taxon>
        <taxon>Marinobacteraceae</taxon>
        <taxon>Marinobacter</taxon>
    </lineage>
</organism>
<evidence type="ECO:0000313" key="7">
    <source>
        <dbReference type="EMBL" id="OJS99870.1"/>
    </source>
</evidence>
<keyword evidence="5 6" id="KW-0472">Membrane</keyword>
<feature type="transmembrane region" description="Helical" evidence="6">
    <location>
        <begin position="310"/>
        <end position="332"/>
    </location>
</feature>
<feature type="transmembrane region" description="Helical" evidence="6">
    <location>
        <begin position="69"/>
        <end position="95"/>
    </location>
</feature>
<protein>
    <submittedName>
        <fullName evidence="7">Uncharacterized protein</fullName>
    </submittedName>
</protein>
<feature type="transmembrane region" description="Helical" evidence="6">
    <location>
        <begin position="379"/>
        <end position="400"/>
    </location>
</feature>
<dbReference type="InterPro" id="IPR002797">
    <property type="entry name" value="Polysacc_synth"/>
</dbReference>
<evidence type="ECO:0000256" key="3">
    <source>
        <dbReference type="ARBA" id="ARBA00022692"/>
    </source>
</evidence>
<keyword evidence="4 6" id="KW-1133">Transmembrane helix</keyword>
<accession>A0A1M2UX60</accession>
<feature type="transmembrane region" description="Helical" evidence="6">
    <location>
        <begin position="25"/>
        <end position="48"/>
    </location>
</feature>
<evidence type="ECO:0000256" key="6">
    <source>
        <dbReference type="SAM" id="Phobius"/>
    </source>
</evidence>
<dbReference type="PANTHER" id="PTHR30250:SF31">
    <property type="entry name" value="INNER MEMBRANE PROTEIN YGHQ"/>
    <property type="match status" value="1"/>
</dbReference>
<sequence>MLVSILAVVSFILVARQLGPDVFGIFALCTSAVLVIDRLVNFQSWQAIVRFGSELVDENSKKYVGLPRLVAGCFLFDVMTALIGAGVACISIYLLGFWMEWSADTRFAGAIFGLVVGSKISGSAIGIFRLLEDYWGQVYVQVAASIVKLALVLVGVYLDWGILGFLAVWAATEILMQFGLTLMAFFKFRARYNLQIFSEGVGLEAEVIRFMVWTNVAVAADLPAKEFDVVIVGLLAGERAAGVYKIARQGMALVGKVSSPMYQAVYPVQSKMLAKRDRAGAVRITLRSSMLLAAVSAVLVLLSWPLLPSLVPLVLGSDYGAVWALFLFAVVVKSLDNIFTPVHSLFIALGYIKANLLILLVANGLLLVGFWLVVPTSGAIGALACLAAQAIFVLCSKIYVINKRAF</sequence>
<comment type="subcellular location">
    <subcellularLocation>
        <location evidence="1">Cell membrane</location>
        <topology evidence="1">Multi-pass membrane protein</topology>
    </subcellularLocation>
</comment>
<dbReference type="AlphaFoldDB" id="A0A1M2UX60"/>
<gene>
    <name evidence="7" type="ORF">BEE62_07065</name>
</gene>